<keyword evidence="5 6" id="KW-0472">Membrane</keyword>
<dbReference type="AlphaFoldDB" id="A0A7V4DFG8"/>
<comment type="subcellular location">
    <subcellularLocation>
        <location evidence="1">Cell membrane</location>
        <topology evidence="1">Multi-pass membrane protein</topology>
    </subcellularLocation>
</comment>
<feature type="transmembrane region" description="Helical" evidence="6">
    <location>
        <begin position="65"/>
        <end position="89"/>
    </location>
</feature>
<dbReference type="EMBL" id="DTEN01000026">
    <property type="protein sequence ID" value="HGI74178.1"/>
    <property type="molecule type" value="Genomic_DNA"/>
</dbReference>
<evidence type="ECO:0000256" key="4">
    <source>
        <dbReference type="ARBA" id="ARBA00022989"/>
    </source>
</evidence>
<reference evidence="7" key="1">
    <citation type="journal article" date="2020" name="mSystems">
        <title>Genome- and Community-Level Interaction Insights into Carbon Utilization and Element Cycling Functions of Hydrothermarchaeota in Hydrothermal Sediment.</title>
        <authorList>
            <person name="Zhou Z."/>
            <person name="Liu Y."/>
            <person name="Xu W."/>
            <person name="Pan J."/>
            <person name="Luo Z.H."/>
            <person name="Li M."/>
        </authorList>
    </citation>
    <scope>NUCLEOTIDE SEQUENCE [LARGE SCALE GENOMIC DNA]</scope>
    <source>
        <strain evidence="7">SpSt-716</strain>
    </source>
</reference>
<accession>A0A7V4DFG8</accession>
<dbReference type="PANTHER" id="PTHR32196:SF72">
    <property type="entry name" value="RIBOSE IMPORT PERMEASE PROTEIN RBSC"/>
    <property type="match status" value="1"/>
</dbReference>
<evidence type="ECO:0000256" key="1">
    <source>
        <dbReference type="ARBA" id="ARBA00004651"/>
    </source>
</evidence>
<dbReference type="GO" id="GO:0005886">
    <property type="term" value="C:plasma membrane"/>
    <property type="evidence" value="ECO:0007669"/>
    <property type="project" value="UniProtKB-SubCell"/>
</dbReference>
<comment type="caution">
    <text evidence="7">The sequence shown here is derived from an EMBL/GenBank/DDBJ whole genome shotgun (WGS) entry which is preliminary data.</text>
</comment>
<protein>
    <submittedName>
        <fullName evidence="7">Sugar ABC transporter permease</fullName>
    </submittedName>
</protein>
<evidence type="ECO:0000256" key="5">
    <source>
        <dbReference type="ARBA" id="ARBA00023136"/>
    </source>
</evidence>
<dbReference type="InterPro" id="IPR001851">
    <property type="entry name" value="ABC_transp_permease"/>
</dbReference>
<gene>
    <name evidence="7" type="ORF">ENU96_00635</name>
</gene>
<proteinExistence type="predicted"/>
<evidence type="ECO:0000313" key="7">
    <source>
        <dbReference type="EMBL" id="HGI74178.1"/>
    </source>
</evidence>
<evidence type="ECO:0000256" key="6">
    <source>
        <dbReference type="SAM" id="Phobius"/>
    </source>
</evidence>
<organism evidence="7">
    <name type="scientific">Candidatus Caldatribacterium californiense</name>
    <dbReference type="NCBI Taxonomy" id="1454726"/>
    <lineage>
        <taxon>Bacteria</taxon>
        <taxon>Pseudomonadati</taxon>
        <taxon>Atribacterota</taxon>
        <taxon>Atribacteria</taxon>
        <taxon>Atribacterales</taxon>
        <taxon>Candidatus Caldatribacteriaceae</taxon>
        <taxon>Candidatus Caldatribacterium</taxon>
    </lineage>
</organism>
<dbReference type="PANTHER" id="PTHR32196">
    <property type="entry name" value="ABC TRANSPORTER PERMEASE PROTEIN YPHD-RELATED-RELATED"/>
    <property type="match status" value="1"/>
</dbReference>
<dbReference type="Pfam" id="PF02653">
    <property type="entry name" value="BPD_transp_2"/>
    <property type="match status" value="1"/>
</dbReference>
<keyword evidence="4 6" id="KW-1133">Transmembrane helix</keyword>
<evidence type="ECO:0000256" key="2">
    <source>
        <dbReference type="ARBA" id="ARBA00022475"/>
    </source>
</evidence>
<sequence length="98" mass="9560">MGLAALAGILNLSFLSGVQGIVGAGIELDVIAATVIGGTSLAGGEGTVLGTVIGVLIIGILRNGLVLLGVSPFWQITLIGGIIIGAAAVDVVTRKVRG</sequence>
<feature type="transmembrane region" description="Helical" evidence="6">
    <location>
        <begin position="30"/>
        <end position="58"/>
    </location>
</feature>
<evidence type="ECO:0000256" key="3">
    <source>
        <dbReference type="ARBA" id="ARBA00022692"/>
    </source>
</evidence>
<keyword evidence="3 6" id="KW-0812">Transmembrane</keyword>
<name>A0A7V4DFG8_9BACT</name>
<keyword evidence="2" id="KW-1003">Cell membrane</keyword>
<dbReference type="GO" id="GO:0022857">
    <property type="term" value="F:transmembrane transporter activity"/>
    <property type="evidence" value="ECO:0007669"/>
    <property type="project" value="InterPro"/>
</dbReference>